<feature type="binding site" evidence="13">
    <location>
        <position position="95"/>
    </location>
    <ligand>
        <name>Mg(2+)</name>
        <dbReference type="ChEBI" id="CHEBI:18420"/>
        <label>1</label>
        <note>catalytic</note>
    </ligand>
</feature>
<evidence type="ECO:0000256" key="4">
    <source>
        <dbReference type="ARBA" id="ARBA00022664"/>
    </source>
</evidence>
<evidence type="ECO:0000256" key="5">
    <source>
        <dbReference type="ARBA" id="ARBA00022679"/>
    </source>
</evidence>
<dbReference type="SUPFAM" id="SSF81301">
    <property type="entry name" value="Nucleotidyltransferase"/>
    <property type="match status" value="1"/>
</dbReference>
<dbReference type="InterPro" id="IPR011068">
    <property type="entry name" value="NuclTrfase_I-like_C"/>
</dbReference>
<dbReference type="Proteomes" id="UP000193560">
    <property type="component" value="Unassembled WGS sequence"/>
</dbReference>
<comment type="cofactor">
    <cofactor evidence="1">
        <name>Mn(2+)</name>
        <dbReference type="ChEBI" id="CHEBI:29035"/>
    </cofactor>
</comment>
<dbReference type="Pfam" id="PF20750">
    <property type="entry name" value="PAP_NTPase"/>
    <property type="match status" value="1"/>
</dbReference>
<protein>
    <recommendedName>
        <fullName evidence="11">Poly(A) polymerase</fullName>
        <ecNumber evidence="11">2.7.7.19</ecNumber>
    </recommendedName>
</protein>
<evidence type="ECO:0000259" key="16">
    <source>
        <dbReference type="Pfam" id="PF20750"/>
    </source>
</evidence>
<dbReference type="SUPFAM" id="SSF81631">
    <property type="entry name" value="PAP/OAS1 substrate-binding domain"/>
    <property type="match status" value="1"/>
</dbReference>
<keyword evidence="8 11" id="KW-0067">ATP-binding</keyword>
<evidence type="ECO:0000256" key="6">
    <source>
        <dbReference type="ARBA" id="ARBA00022723"/>
    </source>
</evidence>
<dbReference type="OrthoDB" id="412748at2759"/>
<evidence type="ECO:0000256" key="13">
    <source>
        <dbReference type="PIRSR" id="PIRSR018425-2"/>
    </source>
</evidence>
<feature type="domain" description="Poly(A) polymerase RNA-binding" evidence="14">
    <location>
        <begin position="350"/>
        <end position="493"/>
    </location>
</feature>
<comment type="subcellular location">
    <subcellularLocation>
        <location evidence="2 11">Nucleus</location>
    </subcellularLocation>
</comment>
<evidence type="ECO:0000256" key="2">
    <source>
        <dbReference type="ARBA" id="ARBA00004123"/>
    </source>
</evidence>
<dbReference type="Pfam" id="PF04926">
    <property type="entry name" value="PAP_RNA-bind"/>
    <property type="match status" value="1"/>
</dbReference>
<feature type="binding site" evidence="13">
    <location>
        <position position="149"/>
    </location>
    <ligand>
        <name>Mg(2+)</name>
        <dbReference type="ChEBI" id="CHEBI:18420"/>
        <label>2</label>
        <note>catalytic</note>
    </ligand>
</feature>
<keyword evidence="4 11" id="KW-0507">mRNA processing</keyword>
<evidence type="ECO:0000256" key="11">
    <source>
        <dbReference type="PIRNR" id="PIRNR018425"/>
    </source>
</evidence>
<comment type="similarity">
    <text evidence="3 11">Belongs to the poly(A) polymerase family.</text>
</comment>
<dbReference type="GO" id="GO:1990817">
    <property type="term" value="F:poly(A) RNA polymerase activity"/>
    <property type="evidence" value="ECO:0007669"/>
    <property type="project" value="UniProtKB-UniRule"/>
</dbReference>
<comment type="caution">
    <text evidence="17">The sequence shown here is derived from an EMBL/GenBank/DDBJ whole genome shotgun (WGS) entry which is preliminary data.</text>
</comment>
<dbReference type="FunFam" id="3.30.460.10:FF:000002">
    <property type="entry name" value="Poly(A) polymerase alpha, putative"/>
    <property type="match status" value="1"/>
</dbReference>
<feature type="binding site" evidence="12">
    <location>
        <begin position="95"/>
        <end position="97"/>
    </location>
    <ligand>
        <name>ATP</name>
        <dbReference type="ChEBI" id="CHEBI:30616"/>
    </ligand>
</feature>
<feature type="binding site" evidence="13">
    <location>
        <position position="97"/>
    </location>
    <ligand>
        <name>Mg(2+)</name>
        <dbReference type="ChEBI" id="CHEBI:18420"/>
        <label>1</label>
        <note>catalytic</note>
    </ligand>
</feature>
<evidence type="ECO:0000313" key="18">
    <source>
        <dbReference type="Proteomes" id="UP000193560"/>
    </source>
</evidence>
<dbReference type="GO" id="GO:0006397">
    <property type="term" value="P:mRNA processing"/>
    <property type="evidence" value="ECO:0007669"/>
    <property type="project" value="UniProtKB-KW"/>
</dbReference>
<organism evidence="17 18">
    <name type="scientific">Absidia repens</name>
    <dbReference type="NCBI Taxonomy" id="90262"/>
    <lineage>
        <taxon>Eukaryota</taxon>
        <taxon>Fungi</taxon>
        <taxon>Fungi incertae sedis</taxon>
        <taxon>Mucoromycota</taxon>
        <taxon>Mucoromycotina</taxon>
        <taxon>Mucoromycetes</taxon>
        <taxon>Mucorales</taxon>
        <taxon>Cunninghamellaceae</taxon>
        <taxon>Absidia</taxon>
    </lineage>
</organism>
<comment type="catalytic activity">
    <reaction evidence="11">
        <text>RNA(n) + ATP = RNA(n)-3'-adenine ribonucleotide + diphosphate</text>
        <dbReference type="Rhea" id="RHEA:11332"/>
        <dbReference type="Rhea" id="RHEA-COMP:14527"/>
        <dbReference type="Rhea" id="RHEA-COMP:17347"/>
        <dbReference type="ChEBI" id="CHEBI:30616"/>
        <dbReference type="ChEBI" id="CHEBI:33019"/>
        <dbReference type="ChEBI" id="CHEBI:140395"/>
        <dbReference type="ChEBI" id="CHEBI:173115"/>
        <dbReference type="EC" id="2.7.7.19"/>
    </reaction>
</comment>
<evidence type="ECO:0000256" key="10">
    <source>
        <dbReference type="ARBA" id="ARBA00023242"/>
    </source>
</evidence>
<dbReference type="InterPro" id="IPR007010">
    <property type="entry name" value="PolA_pol_RNA-bd_dom"/>
</dbReference>
<feature type="binding site" evidence="12">
    <location>
        <begin position="228"/>
        <end position="229"/>
    </location>
    <ligand>
        <name>ATP</name>
        <dbReference type="ChEBI" id="CHEBI:30616"/>
    </ligand>
</feature>
<keyword evidence="9 13" id="KW-0460">Magnesium</keyword>
<evidence type="ECO:0000259" key="14">
    <source>
        <dbReference type="Pfam" id="PF04926"/>
    </source>
</evidence>
<evidence type="ECO:0000256" key="1">
    <source>
        <dbReference type="ARBA" id="ARBA00001936"/>
    </source>
</evidence>
<dbReference type="InterPro" id="IPR048840">
    <property type="entry name" value="PolA_pol_NTPase"/>
</dbReference>
<dbReference type="AlphaFoldDB" id="A0A1X2IB02"/>
<sequence length="494" mass="55985">MLGVTSPLSLASSSESDHQLELDLVTVLKQQKAYEPTEKSLLRKKVLDTLDQLTKQFVIETSISQGVSPHDAKQINAKVMTYGSYRLGVHAEDADIDTVCLLPRNISRLDFFDKMRSILLTQPGIESLNAVQDSFVPVMKFKFFNIHIDLVCTILPFSKIPENLDANDPSLLRLMDLRCIRSFNGTRVADELLCLVPNVDTFQIALRCIKLWATKRGIYSNVVGFLGGVAWAILVARVCQLYPNACASTIVSKFFRIIGQWNWPSPVLLKTIEEASMPGDTQPWNPRLNARDREHKMPIITPSYPSMCTTHNVTASSMKLVIGELKSAAEIVDRVMIGAASWNDLFTENNFFQLYQHYIQVVVSADDHDSLLEGSGLVESRLRQLLMKLETSPQIALAHPFIEGIEDSRHCSQKQHLYEFIGADPPATEEDRTAQVDQTFYSKTFYVGLYVRFEVSQPRDLDISHQVNAFVKQTQLHDGFDKRHMKLNIRYMNR</sequence>
<gene>
    <name evidence="17" type="ORF">BCR42DRAFT_461915</name>
</gene>
<dbReference type="PIRSF" id="PIRSF018425">
    <property type="entry name" value="PolyA_polymerase"/>
    <property type="match status" value="1"/>
</dbReference>
<dbReference type="PANTHER" id="PTHR10682:SF10">
    <property type="entry name" value="POLYNUCLEOTIDE ADENYLYLTRANSFERASE"/>
    <property type="match status" value="1"/>
</dbReference>
<feature type="binding site" evidence="13">
    <location>
        <position position="97"/>
    </location>
    <ligand>
        <name>Mg(2+)</name>
        <dbReference type="ChEBI" id="CHEBI:18420"/>
        <label>2</label>
        <note>catalytic</note>
    </ligand>
</feature>
<keyword evidence="5 11" id="KW-0808">Transferase</keyword>
<evidence type="ECO:0000256" key="3">
    <source>
        <dbReference type="ARBA" id="ARBA00010912"/>
    </source>
</evidence>
<proteinExistence type="inferred from homology"/>
<name>A0A1X2IB02_9FUNG</name>
<dbReference type="Pfam" id="PF04928">
    <property type="entry name" value="PAP_central"/>
    <property type="match status" value="1"/>
</dbReference>
<evidence type="ECO:0000256" key="9">
    <source>
        <dbReference type="ARBA" id="ARBA00022842"/>
    </source>
</evidence>
<keyword evidence="7 11" id="KW-0547">Nucleotide-binding</keyword>
<evidence type="ECO:0000259" key="15">
    <source>
        <dbReference type="Pfam" id="PF04928"/>
    </source>
</evidence>
<feature type="domain" description="Poly(A) polymerase central" evidence="15">
    <location>
        <begin position="201"/>
        <end position="347"/>
    </location>
</feature>
<feature type="domain" description="Poly(A) polymerase nucleotidyltransferase" evidence="16">
    <location>
        <begin position="3"/>
        <end position="196"/>
    </location>
</feature>
<evidence type="ECO:0000256" key="7">
    <source>
        <dbReference type="ARBA" id="ARBA00022741"/>
    </source>
</evidence>
<dbReference type="EC" id="2.7.7.19" evidence="11"/>
<reference evidence="17 18" key="1">
    <citation type="submission" date="2016-07" db="EMBL/GenBank/DDBJ databases">
        <title>Pervasive Adenine N6-methylation of Active Genes in Fungi.</title>
        <authorList>
            <consortium name="DOE Joint Genome Institute"/>
            <person name="Mondo S.J."/>
            <person name="Dannebaum R.O."/>
            <person name="Kuo R.C."/>
            <person name="Labutti K."/>
            <person name="Haridas S."/>
            <person name="Kuo A."/>
            <person name="Salamov A."/>
            <person name="Ahrendt S.R."/>
            <person name="Lipzen A."/>
            <person name="Sullivan W."/>
            <person name="Andreopoulos W.B."/>
            <person name="Clum A."/>
            <person name="Lindquist E."/>
            <person name="Daum C."/>
            <person name="Ramamoorthy G.K."/>
            <person name="Gryganskyi A."/>
            <person name="Culley D."/>
            <person name="Magnuson J.K."/>
            <person name="James T.Y."/>
            <person name="O'Malley M.A."/>
            <person name="Stajich J.E."/>
            <person name="Spatafora J.W."/>
            <person name="Visel A."/>
            <person name="Grigoriev I.V."/>
        </authorList>
    </citation>
    <scope>NUCLEOTIDE SEQUENCE [LARGE SCALE GENOMIC DNA]</scope>
    <source>
        <strain evidence="17 18">NRRL 1336</strain>
    </source>
</reference>
<dbReference type="GO" id="GO:0003723">
    <property type="term" value="F:RNA binding"/>
    <property type="evidence" value="ECO:0007669"/>
    <property type="project" value="UniProtKB-UniRule"/>
</dbReference>
<feature type="binding site" evidence="12">
    <location>
        <position position="219"/>
    </location>
    <ligand>
        <name>ATP</name>
        <dbReference type="ChEBI" id="CHEBI:30616"/>
    </ligand>
</feature>
<dbReference type="InterPro" id="IPR007012">
    <property type="entry name" value="PolA_pol_cen_dom"/>
</dbReference>
<accession>A0A1X2IB02</accession>
<keyword evidence="10 11" id="KW-0539">Nucleus</keyword>
<feature type="binding site" evidence="13">
    <location>
        <position position="95"/>
    </location>
    <ligand>
        <name>Mg(2+)</name>
        <dbReference type="ChEBI" id="CHEBI:18420"/>
        <label>2</label>
        <note>catalytic</note>
    </ligand>
</feature>
<evidence type="ECO:0000256" key="12">
    <source>
        <dbReference type="PIRSR" id="PIRSR018425-1"/>
    </source>
</evidence>
<dbReference type="InterPro" id="IPR014492">
    <property type="entry name" value="PolyA_polymerase"/>
</dbReference>
<dbReference type="Gene3D" id="3.30.70.590">
    <property type="entry name" value="Poly(A) polymerase predicted RNA binding domain"/>
    <property type="match status" value="1"/>
</dbReference>
<dbReference type="STRING" id="90262.A0A1X2IB02"/>
<dbReference type="EMBL" id="MCGE01000018">
    <property type="protein sequence ID" value="ORZ12857.1"/>
    <property type="molecule type" value="Genomic_DNA"/>
</dbReference>
<keyword evidence="18" id="KW-1185">Reference proteome</keyword>
<evidence type="ECO:0000256" key="8">
    <source>
        <dbReference type="ARBA" id="ARBA00022840"/>
    </source>
</evidence>
<evidence type="ECO:0000313" key="17">
    <source>
        <dbReference type="EMBL" id="ORZ12857.1"/>
    </source>
</evidence>
<comment type="function">
    <text evidence="11">Polymerase that creates the 3'-poly(A) tail of mRNA's.</text>
</comment>
<dbReference type="PANTHER" id="PTHR10682">
    <property type="entry name" value="POLY A POLYMERASE"/>
    <property type="match status" value="1"/>
</dbReference>
<dbReference type="SUPFAM" id="SSF55003">
    <property type="entry name" value="PAP/Archaeal CCA-adding enzyme, C-terminal domain"/>
    <property type="match status" value="1"/>
</dbReference>
<dbReference type="GO" id="GO:0046872">
    <property type="term" value="F:metal ion binding"/>
    <property type="evidence" value="ECO:0007669"/>
    <property type="project" value="UniProtKB-KW"/>
</dbReference>
<keyword evidence="6 13" id="KW-0479">Metal-binding</keyword>
<feature type="binding site" evidence="12">
    <location>
        <position position="149"/>
    </location>
    <ligand>
        <name>ATP</name>
        <dbReference type="ChEBI" id="CHEBI:30616"/>
    </ligand>
</feature>
<dbReference type="GO" id="GO:0005524">
    <property type="term" value="F:ATP binding"/>
    <property type="evidence" value="ECO:0007669"/>
    <property type="project" value="UniProtKB-UniRule"/>
</dbReference>
<feature type="binding site" evidence="12">
    <location>
        <position position="210"/>
    </location>
    <ligand>
        <name>ATP</name>
        <dbReference type="ChEBI" id="CHEBI:30616"/>
    </ligand>
</feature>
<dbReference type="InterPro" id="IPR043519">
    <property type="entry name" value="NT_sf"/>
</dbReference>
<dbReference type="Gene3D" id="3.30.460.10">
    <property type="entry name" value="Beta Polymerase, domain 2"/>
    <property type="match status" value="1"/>
</dbReference>
<dbReference type="FunFam" id="1.10.1410.10:FF:000001">
    <property type="entry name" value="Putative poly(A) polymerase gamma"/>
    <property type="match status" value="1"/>
</dbReference>
<dbReference type="CDD" id="cd05402">
    <property type="entry name" value="NT_PAP_TUTase"/>
    <property type="match status" value="1"/>
</dbReference>
<dbReference type="Gene3D" id="1.10.1410.10">
    <property type="match status" value="1"/>
</dbReference>
<dbReference type="GO" id="GO:0031123">
    <property type="term" value="P:RNA 3'-end processing"/>
    <property type="evidence" value="ECO:0007669"/>
    <property type="project" value="InterPro"/>
</dbReference>
<dbReference type="GO" id="GO:0005634">
    <property type="term" value="C:nucleus"/>
    <property type="evidence" value="ECO:0007669"/>
    <property type="project" value="UniProtKB-SubCell"/>
</dbReference>
<comment type="cofactor">
    <cofactor evidence="13">
        <name>Mg(2+)</name>
        <dbReference type="ChEBI" id="CHEBI:18420"/>
    </cofactor>
    <text evidence="13">Binds 2 magnesium ions. Also active with manganese.</text>
</comment>